<feature type="compositionally biased region" description="Basic and acidic residues" evidence="1">
    <location>
        <begin position="1"/>
        <end position="17"/>
    </location>
</feature>
<proteinExistence type="predicted"/>
<evidence type="ECO:0000256" key="1">
    <source>
        <dbReference type="SAM" id="MobiDB-lite"/>
    </source>
</evidence>
<dbReference type="InterPro" id="IPR041295">
    <property type="entry name" value="MapZ_EC1"/>
</dbReference>
<name>A0ABN0B4F5_9STRE</name>
<reference evidence="3" key="1">
    <citation type="submission" date="2010-09" db="EMBL/GenBank/DDBJ databases">
        <authorList>
            <person name="Daugherty S.C."/>
            <person name="Kilian M."/>
            <person name="Tettelin H."/>
        </authorList>
    </citation>
    <scope>NUCLEOTIDE SEQUENCE [LARGE SCALE GENOMIC DNA]</scope>
    <source>
        <strain evidence="3">SK1302</strain>
    </source>
</reference>
<dbReference type="Pfam" id="PF18041">
    <property type="entry name" value="MapZ_EC1"/>
    <property type="match status" value="1"/>
</dbReference>
<feature type="domain" description="MapZ extracellular" evidence="2">
    <location>
        <begin position="205"/>
        <end position="269"/>
    </location>
</feature>
<sequence length="270" mass="31139">MDQKDKKEEMLEPEKTSQEPQFDFEEAKDLTVGQVIRKNEEIEAGVTPDDTILDKYIKQHREEIEADKFTNIQAKKEELQSLDDLIQDAKETIEEEVEPVEEVSESEKFAEEGVATEEVLLSPLEETLVMDKNLVEEVFEPEQVENEETSQEETSILARSLQEEDEPRRKKTVGHLVSSFSDYCLDYWGSYYVYRQITRSSQEIQSQSSDAGLVSNQAILDQFNSLYDTFYTDENKTALKNSQFSQLSQLKELLDKLEGAKEHTLAKSKI</sequence>
<evidence type="ECO:0000313" key="3">
    <source>
        <dbReference type="EMBL" id="EFO54121.1"/>
    </source>
</evidence>
<dbReference type="EMBL" id="AEDY01000068">
    <property type="protein sequence ID" value="EFO54121.1"/>
    <property type="molecule type" value="Genomic_DNA"/>
</dbReference>
<protein>
    <recommendedName>
        <fullName evidence="2">MapZ extracellular domain-containing protein</fullName>
    </recommendedName>
</protein>
<feature type="region of interest" description="Disordered" evidence="1">
    <location>
        <begin position="1"/>
        <end position="25"/>
    </location>
</feature>
<accession>A0ABN0B4F5</accession>
<comment type="caution">
    <text evidence="3">The sequence shown here is derived from an EMBL/GenBank/DDBJ whole genome shotgun (WGS) entry which is preliminary data.</text>
</comment>
<evidence type="ECO:0000259" key="2">
    <source>
        <dbReference type="Pfam" id="PF18041"/>
    </source>
</evidence>
<gene>
    <name evidence="3" type="ORF">SIN_1155</name>
</gene>
<organism evidence="3">
    <name type="scientific">Streptococcus infantis SK1302</name>
    <dbReference type="NCBI Taxonomy" id="871237"/>
    <lineage>
        <taxon>Bacteria</taxon>
        <taxon>Bacillati</taxon>
        <taxon>Bacillota</taxon>
        <taxon>Bacilli</taxon>
        <taxon>Lactobacillales</taxon>
        <taxon>Streptococcaceae</taxon>
        <taxon>Streptococcus</taxon>
    </lineage>
</organism>